<dbReference type="InterPro" id="IPR042267">
    <property type="entry name" value="VTC_sf"/>
</dbReference>
<gene>
    <name evidence="2" type="ORF">GA0070558_12899</name>
</gene>
<dbReference type="EMBL" id="FMCW01000028">
    <property type="protein sequence ID" value="SCF10704.1"/>
    <property type="molecule type" value="Genomic_DNA"/>
</dbReference>
<evidence type="ECO:0000313" key="3">
    <source>
        <dbReference type="Proteomes" id="UP000199375"/>
    </source>
</evidence>
<dbReference type="InterPro" id="IPR033469">
    <property type="entry name" value="CYTH-like_dom_sf"/>
</dbReference>
<reference evidence="2 3" key="1">
    <citation type="submission" date="2016-06" db="EMBL/GenBank/DDBJ databases">
        <authorList>
            <person name="Kjaerup R.B."/>
            <person name="Dalgaard T.S."/>
            <person name="Juul-Madsen H.R."/>
        </authorList>
    </citation>
    <scope>NUCLEOTIDE SEQUENCE [LARGE SCALE GENOMIC DNA]</scope>
    <source>
        <strain evidence="2 3">DSM 45626</strain>
    </source>
</reference>
<evidence type="ECO:0000259" key="1">
    <source>
        <dbReference type="Pfam" id="PF09359"/>
    </source>
</evidence>
<dbReference type="AlphaFoldDB" id="A0A1C4XQK4"/>
<feature type="domain" description="VTC" evidence="1">
    <location>
        <begin position="27"/>
        <end position="232"/>
    </location>
</feature>
<accession>A0A1C4XQK4</accession>
<dbReference type="GO" id="GO:0006799">
    <property type="term" value="P:polyphosphate biosynthetic process"/>
    <property type="evidence" value="ECO:0007669"/>
    <property type="project" value="UniProtKB-ARBA"/>
</dbReference>
<dbReference type="CDD" id="cd07750">
    <property type="entry name" value="PolyPPase_VTC_like"/>
    <property type="match status" value="1"/>
</dbReference>
<protein>
    <submittedName>
        <fullName evidence="2">VTC domain-containing protein</fullName>
    </submittedName>
</protein>
<dbReference type="Gene3D" id="3.20.100.30">
    <property type="entry name" value="VTC, catalytic tunnel domain"/>
    <property type="match status" value="1"/>
</dbReference>
<dbReference type="Pfam" id="PF09359">
    <property type="entry name" value="VTC"/>
    <property type="match status" value="1"/>
</dbReference>
<proteinExistence type="predicted"/>
<dbReference type="SUPFAM" id="SSF55154">
    <property type="entry name" value="CYTH-like phosphatases"/>
    <property type="match status" value="1"/>
</dbReference>
<name>A0A1C4XQK4_9ACTN</name>
<evidence type="ECO:0000313" key="2">
    <source>
        <dbReference type="EMBL" id="SCF10704.1"/>
    </source>
</evidence>
<dbReference type="InterPro" id="IPR018966">
    <property type="entry name" value="VTC_domain"/>
</dbReference>
<dbReference type="RefSeq" id="WP_091284240.1">
    <property type="nucleotide sequence ID" value="NZ_FMCW01000028.1"/>
</dbReference>
<dbReference type="Proteomes" id="UP000199375">
    <property type="component" value="Unassembled WGS sequence"/>
</dbReference>
<organism evidence="2 3">
    <name type="scientific">Micromonospora haikouensis</name>
    <dbReference type="NCBI Taxonomy" id="686309"/>
    <lineage>
        <taxon>Bacteria</taxon>
        <taxon>Bacillati</taxon>
        <taxon>Actinomycetota</taxon>
        <taxon>Actinomycetes</taxon>
        <taxon>Micromonosporales</taxon>
        <taxon>Micromonosporaceae</taxon>
        <taxon>Micromonospora</taxon>
    </lineage>
</organism>
<sequence>MNAADPRTGFRPIDLDELVSRAELLRRVDRKYVLAARDLPAFLGGLPAQTRILDIGGRRAFGYRSVYFDTPGLDSYLASAHRRRRRFKVRIRSYVETGARYAEVKLRGLRSTTVKERVPYHGSEQELGPEAWTHVDEVLVTAGLRPDRLSLAPALTTRYRRTTLFLPATGSRLTVDEDVTWVLPDGTARLLPHHVIVETKSERAGAPVDRLLWSMRHRPCPVSKYATGLAALRPDLPANRWQPLLRRHIAPATEEKKP</sequence>